<evidence type="ECO:0000313" key="6">
    <source>
        <dbReference type="EMBL" id="OAQ89265.1"/>
    </source>
</evidence>
<dbReference type="EMBL" id="LCWV01000003">
    <property type="protein sequence ID" value="PWI74834.1"/>
    <property type="molecule type" value="Genomic_DNA"/>
</dbReference>
<dbReference type="OMA" id="KIRRFMT"/>
<comment type="similarity">
    <text evidence="1">Belongs to the secreted LysM effector family.</text>
</comment>
<protein>
    <submittedName>
        <fullName evidence="5">Peptidoglycan-binding lysin domain-containingprotein</fullName>
    </submittedName>
</protein>
<evidence type="ECO:0000313" key="5">
    <source>
        <dbReference type="EMBL" id="OAQ84721.1"/>
    </source>
</evidence>
<dbReference type="EMBL" id="LSBI01000005">
    <property type="protein sequence ID" value="OAQ89265.1"/>
    <property type="molecule type" value="Genomic_DNA"/>
</dbReference>
<dbReference type="Pfam" id="PF01476">
    <property type="entry name" value="LysM"/>
    <property type="match status" value="1"/>
</dbReference>
<evidence type="ECO:0000313" key="7">
    <source>
        <dbReference type="EMBL" id="PWI74834.1"/>
    </source>
</evidence>
<reference evidence="7 9" key="2">
    <citation type="journal article" date="2016" name="Front. Microbiol.">
        <title>Genome and transcriptome sequences reveal the specific parasitism of the nematophagous Purpureocillium lilacinum 36-1.</title>
        <authorList>
            <person name="Xie J."/>
            <person name="Li S."/>
            <person name="Mo C."/>
            <person name="Xiao X."/>
            <person name="Peng D."/>
            <person name="Wang G."/>
            <person name="Xiao Y."/>
        </authorList>
    </citation>
    <scope>NUCLEOTIDE SEQUENCE [LARGE SCALE GENOMIC DNA]</scope>
    <source>
        <strain evidence="7 9">36-1</strain>
    </source>
</reference>
<dbReference type="Proteomes" id="UP000078340">
    <property type="component" value="Unassembled WGS sequence"/>
</dbReference>
<evidence type="ECO:0000313" key="4">
    <source>
        <dbReference type="EMBL" id="KAK4092533.1"/>
    </source>
</evidence>
<reference evidence="4 10" key="5">
    <citation type="journal article" date="2024" name="Microbiol. Resour. Announc.">
        <title>Genome annotations for the ascomycete fungi Trichoderma harzianum, Trichoderma aggressivum, and Purpureocillium lilacinum.</title>
        <authorList>
            <person name="Beijen E.P.W."/>
            <person name="Ohm R.A."/>
        </authorList>
    </citation>
    <scope>NUCLEOTIDE SEQUENCE [LARGE SCALE GENOMIC DNA]</scope>
    <source>
        <strain evidence="4 10">CBS 150709</strain>
    </source>
</reference>
<evidence type="ECO:0000256" key="1">
    <source>
        <dbReference type="ARBA" id="ARBA00044955"/>
    </source>
</evidence>
<dbReference type="InterPro" id="IPR036779">
    <property type="entry name" value="LysM_dom_sf"/>
</dbReference>
<dbReference type="PANTHER" id="PTHR20932">
    <property type="entry name" value="LYSM AND PUTATIVE PEPTIDOGLYCAN-BINDING DOMAIN-CONTAINING PROTEIN"/>
    <property type="match status" value="1"/>
</dbReference>
<dbReference type="CDD" id="cd00118">
    <property type="entry name" value="LysM"/>
    <property type="match status" value="1"/>
</dbReference>
<evidence type="ECO:0000256" key="2">
    <source>
        <dbReference type="SAM" id="MobiDB-lite"/>
    </source>
</evidence>
<reference evidence="7" key="1">
    <citation type="submission" date="2015-05" db="EMBL/GenBank/DDBJ databases">
        <authorList>
            <person name="Wang D.B."/>
            <person name="Wang M."/>
        </authorList>
    </citation>
    <scope>NUCLEOTIDE SEQUENCE</scope>
    <source>
        <strain evidence="7">36-1</strain>
    </source>
</reference>
<dbReference type="AlphaFoldDB" id="A0A179H589"/>
<feature type="domain" description="LysM" evidence="3">
    <location>
        <begin position="133"/>
        <end position="165"/>
    </location>
</feature>
<sequence>MESCCTCAVIQPPTSSQAAEKALPQDRRVECCGRIICGKCIQDNPRFAKYCPYCQVSTVPSPLPQRLRDPPSYTSVPSTRATTTEASSAPPPYTPTATPNPSEPHEKPAHAGDPEKSEAAAQDTLHFLDHEHDSITSLSLKYGVPATALRRTNNLTSDHLLVGRKTILIPAEYYRAGVSLSPRPVDGEEEELRKSKIRRFMTSCKVSDYDVALLYLEQSAYDLGASIEAFLDDEAWERSHPMQRSGKAGPVRKGPKNRGPFWRGL</sequence>
<reference evidence="5 8" key="3">
    <citation type="submission" date="2016-01" db="EMBL/GenBank/DDBJ databases">
        <title>Biosynthesis of antibiotic leucinostatins and their inhibition on Phytophthora in bio-control Purpureocillium lilacinum.</title>
        <authorList>
            <person name="Wang G."/>
            <person name="Liu Z."/>
            <person name="Lin R."/>
            <person name="Li E."/>
            <person name="Mao Z."/>
            <person name="Ling J."/>
            <person name="Yin W."/>
            <person name="Xie B."/>
        </authorList>
    </citation>
    <scope>NUCLEOTIDE SEQUENCE [LARGE SCALE GENOMIC DNA]</scope>
    <source>
        <strain evidence="5">PLBJ-1</strain>
        <strain evidence="6">PLFJ-1</strain>
    </source>
</reference>
<organism evidence="5 8">
    <name type="scientific">Purpureocillium lilacinum</name>
    <name type="common">Paecilomyces lilacinus</name>
    <dbReference type="NCBI Taxonomy" id="33203"/>
    <lineage>
        <taxon>Eukaryota</taxon>
        <taxon>Fungi</taxon>
        <taxon>Dikarya</taxon>
        <taxon>Ascomycota</taxon>
        <taxon>Pezizomycotina</taxon>
        <taxon>Sordariomycetes</taxon>
        <taxon>Hypocreomycetidae</taxon>
        <taxon>Hypocreales</taxon>
        <taxon>Ophiocordycipitaceae</taxon>
        <taxon>Purpureocillium</taxon>
    </lineage>
</organism>
<comment type="caution">
    <text evidence="5">The sequence shown here is derived from an EMBL/GenBank/DDBJ whole genome shotgun (WGS) entry which is preliminary data.</text>
</comment>
<feature type="compositionally biased region" description="Basic and acidic residues" evidence="2">
    <location>
        <begin position="103"/>
        <end position="118"/>
    </location>
</feature>
<feature type="compositionally biased region" description="Low complexity" evidence="2">
    <location>
        <begin position="77"/>
        <end position="88"/>
    </location>
</feature>
<feature type="region of interest" description="Disordered" evidence="2">
    <location>
        <begin position="241"/>
        <end position="265"/>
    </location>
</feature>
<dbReference type="PANTHER" id="PTHR20932:SF31">
    <property type="entry name" value="RING-TYPE DOMAIN-CONTAINING PROTEIN"/>
    <property type="match status" value="1"/>
</dbReference>
<accession>A0A179H589</accession>
<proteinExistence type="inferred from homology"/>
<gene>
    <name evidence="7" type="ORF">PCL_08148</name>
    <name evidence="4" type="ORF">Purlil1_3154</name>
    <name evidence="5" type="ORF">VFPBJ_03489</name>
    <name evidence="6" type="ORF">VFPFJ_05674</name>
</gene>
<dbReference type="EMBL" id="JAWRVI010000008">
    <property type="protein sequence ID" value="KAK4092533.1"/>
    <property type="molecule type" value="Genomic_DNA"/>
</dbReference>
<dbReference type="Proteomes" id="UP001287286">
    <property type="component" value="Unassembled WGS sequence"/>
</dbReference>
<keyword evidence="10" id="KW-1185">Reference proteome</keyword>
<dbReference type="Proteomes" id="UP000245956">
    <property type="component" value="Unassembled WGS sequence"/>
</dbReference>
<evidence type="ECO:0000313" key="10">
    <source>
        <dbReference type="Proteomes" id="UP001287286"/>
    </source>
</evidence>
<dbReference type="EMBL" id="LSBH01000002">
    <property type="protein sequence ID" value="OAQ84721.1"/>
    <property type="molecule type" value="Genomic_DNA"/>
</dbReference>
<dbReference type="InterPro" id="IPR018392">
    <property type="entry name" value="LysM"/>
</dbReference>
<dbReference type="InterPro" id="IPR045030">
    <property type="entry name" value="LYSM1-4"/>
</dbReference>
<name>A0A179H589_PURLI</name>
<evidence type="ECO:0000259" key="3">
    <source>
        <dbReference type="Pfam" id="PF01476"/>
    </source>
</evidence>
<reference evidence="4" key="4">
    <citation type="submission" date="2023-11" db="EMBL/GenBank/DDBJ databases">
        <authorList>
            <person name="Beijen E."/>
            <person name="Ohm R.A."/>
        </authorList>
    </citation>
    <scope>NUCLEOTIDE SEQUENCE</scope>
    <source>
        <strain evidence="4">CBS 150709</strain>
    </source>
</reference>
<evidence type="ECO:0000313" key="8">
    <source>
        <dbReference type="Proteomes" id="UP000078240"/>
    </source>
</evidence>
<dbReference type="Gene3D" id="3.10.350.10">
    <property type="entry name" value="LysM domain"/>
    <property type="match status" value="1"/>
</dbReference>
<dbReference type="Proteomes" id="UP000078240">
    <property type="component" value="Unassembled WGS sequence"/>
</dbReference>
<evidence type="ECO:0000313" key="9">
    <source>
        <dbReference type="Proteomes" id="UP000245956"/>
    </source>
</evidence>
<feature type="region of interest" description="Disordered" evidence="2">
    <location>
        <begin position="62"/>
        <end position="119"/>
    </location>
</feature>